<dbReference type="AlphaFoldDB" id="A0A7N1A9D5"/>
<dbReference type="EnsemblPlants" id="Kaladp0867s0039.1.v1.1">
    <property type="protein sequence ID" value="Kaladp0867s0039.1.v1.1"/>
    <property type="gene ID" value="Kaladp0867s0039.v1.1"/>
</dbReference>
<name>A0A7N1A9D5_KALFE</name>
<organism evidence="5 6">
    <name type="scientific">Kalanchoe fedtschenkoi</name>
    <name type="common">Lavender scallops</name>
    <name type="synonym">South American air plant</name>
    <dbReference type="NCBI Taxonomy" id="63787"/>
    <lineage>
        <taxon>Eukaryota</taxon>
        <taxon>Viridiplantae</taxon>
        <taxon>Streptophyta</taxon>
        <taxon>Embryophyta</taxon>
        <taxon>Tracheophyta</taxon>
        <taxon>Spermatophyta</taxon>
        <taxon>Magnoliopsida</taxon>
        <taxon>eudicotyledons</taxon>
        <taxon>Gunneridae</taxon>
        <taxon>Pentapetalae</taxon>
        <taxon>Saxifragales</taxon>
        <taxon>Crassulaceae</taxon>
        <taxon>Kalanchoe</taxon>
    </lineage>
</organism>
<protein>
    <submittedName>
        <fullName evidence="5">Uncharacterized protein</fullName>
    </submittedName>
</protein>
<feature type="chain" id="PRO_5029580496" evidence="4">
    <location>
        <begin position="29"/>
        <end position="563"/>
    </location>
</feature>
<dbReference type="InterPro" id="IPR036514">
    <property type="entry name" value="SGNH_hydro_sf"/>
</dbReference>
<comment type="similarity">
    <text evidence="1">Belongs to the 'GDSL' lipolytic enzyme family.</text>
</comment>
<feature type="signal peptide" evidence="4">
    <location>
        <begin position="1"/>
        <end position="28"/>
    </location>
</feature>
<reference evidence="5" key="1">
    <citation type="submission" date="2021-01" db="UniProtKB">
        <authorList>
            <consortium name="EnsemblPlants"/>
        </authorList>
    </citation>
    <scope>IDENTIFICATION</scope>
</reference>
<keyword evidence="6" id="KW-1185">Reference proteome</keyword>
<proteinExistence type="inferred from homology"/>
<evidence type="ECO:0000256" key="2">
    <source>
        <dbReference type="ARBA" id="ARBA00023180"/>
    </source>
</evidence>
<dbReference type="OMA" id="DANSICG"/>
<accession>A0A7N1A9D5</accession>
<evidence type="ECO:0000256" key="3">
    <source>
        <dbReference type="SAM" id="MobiDB-lite"/>
    </source>
</evidence>
<dbReference type="Pfam" id="PF00657">
    <property type="entry name" value="Lipase_GDSL"/>
    <property type="match status" value="2"/>
</dbReference>
<feature type="compositionally biased region" description="Low complexity" evidence="3">
    <location>
        <begin position="201"/>
        <end position="213"/>
    </location>
</feature>
<dbReference type="InterPro" id="IPR001087">
    <property type="entry name" value="GDSL"/>
</dbReference>
<dbReference type="SUPFAM" id="SSF52266">
    <property type="entry name" value="SGNH hydrolase"/>
    <property type="match status" value="1"/>
</dbReference>
<evidence type="ECO:0000256" key="1">
    <source>
        <dbReference type="ARBA" id="ARBA00008668"/>
    </source>
</evidence>
<dbReference type="PANTHER" id="PTHR22835">
    <property type="entry name" value="ZINC FINGER FYVE DOMAIN CONTAINING PROTEIN"/>
    <property type="match status" value="1"/>
</dbReference>
<feature type="region of interest" description="Disordered" evidence="3">
    <location>
        <begin position="30"/>
        <end position="57"/>
    </location>
</feature>
<sequence>MSNSKQPSLQLVAIFILLFLCFVHPALAHNKSSTDGKKKHKSSSSSSSGGSGSGSGQIEVKVSVKGSFSQVMAFGDSYTDTGNCMFLNGLKKFFGGFVSHSPYGSIFKSPLSGNRFCNGRLVIDFLCEALGLPPLPPYKDPQVNVTFGVNFAVSGSTSLTSDLFSKYKIGQGLLWKSMVPQNFMTQLDWFDEFLERMAASGQGSKSSSSSGTGSQRGSGQIGASGSSSGSGQIGGSGQAGGSASGSGQIGGSSGGQASGGASGSGQIGGSGSGQAGGSATSGGQIGGSGSGQAGGSATGGGQIGGSGSGQAGGSATGGGQIGGSGKGQAGGSAAGSGQISGSGQASGSAGIDLDDVLFWIGEMGVNDYARIISTTGLHGNWLAQMSVNHFSKVLKALLDRGAKYIVVQGMPPIGCLPLALSFAPDSDRDKHGCSESINSLVKFHNELLQKRIAEFQGEHKDCIISYADYFSAYVTIMTNVTVYQVQEPLKACCGAGTGPFNFSPKFMCGAGSTSKCSDPSKYIVWDGLHLTEAMHSHLADLFFNKGYCHPSVHDMVAHKQLAY</sequence>
<keyword evidence="4" id="KW-0732">Signal</keyword>
<evidence type="ECO:0000313" key="5">
    <source>
        <dbReference type="EnsemblPlants" id="Kaladp0867s0039.1.v1.1"/>
    </source>
</evidence>
<dbReference type="Gramene" id="Kaladp0867s0039.1.v1.1">
    <property type="protein sequence ID" value="Kaladp0867s0039.1.v1.1"/>
    <property type="gene ID" value="Kaladp0867s0039.v1.1"/>
</dbReference>
<dbReference type="PANTHER" id="PTHR22835:SF532">
    <property type="entry name" value="SERINE-RICH ADHESIN FOR PLATELETS-LIKE ISOFORM X1"/>
    <property type="match status" value="1"/>
</dbReference>
<evidence type="ECO:0000256" key="4">
    <source>
        <dbReference type="SAM" id="SignalP"/>
    </source>
</evidence>
<dbReference type="Proteomes" id="UP000594263">
    <property type="component" value="Unplaced"/>
</dbReference>
<feature type="region of interest" description="Disordered" evidence="3">
    <location>
        <begin position="201"/>
        <end position="348"/>
    </location>
</feature>
<dbReference type="GO" id="GO:0016788">
    <property type="term" value="F:hydrolase activity, acting on ester bonds"/>
    <property type="evidence" value="ECO:0007669"/>
    <property type="project" value="InterPro"/>
</dbReference>
<feature type="compositionally biased region" description="Gly residues" evidence="3">
    <location>
        <begin position="231"/>
        <end position="340"/>
    </location>
</feature>
<dbReference type="Gene3D" id="3.40.50.1110">
    <property type="entry name" value="SGNH hydrolase"/>
    <property type="match status" value="2"/>
</dbReference>
<evidence type="ECO:0000313" key="6">
    <source>
        <dbReference type="Proteomes" id="UP000594263"/>
    </source>
</evidence>
<keyword evidence="2" id="KW-0325">Glycoprotein</keyword>